<dbReference type="PRINTS" id="PR00952">
    <property type="entry name" value="TYPE3IMQPROT"/>
</dbReference>
<accession>A0A9D9EQD3</accession>
<dbReference type="EMBL" id="JADIMS010000124">
    <property type="protein sequence ID" value="MBO8450785.1"/>
    <property type="molecule type" value="Genomic_DNA"/>
</dbReference>
<dbReference type="GO" id="GO:0009425">
    <property type="term" value="C:bacterial-type flagellum basal body"/>
    <property type="evidence" value="ECO:0007669"/>
    <property type="project" value="UniProtKB-SubCell"/>
</dbReference>
<dbReference type="GO" id="GO:0044780">
    <property type="term" value="P:bacterial-type flagellum assembly"/>
    <property type="evidence" value="ECO:0007669"/>
    <property type="project" value="InterPro"/>
</dbReference>
<dbReference type="InterPro" id="IPR002191">
    <property type="entry name" value="Bac_export_3"/>
</dbReference>
<evidence type="ECO:0000256" key="5">
    <source>
        <dbReference type="ARBA" id="ARBA00022692"/>
    </source>
</evidence>
<protein>
    <recommendedName>
        <fullName evidence="3 9">Flagellar biosynthetic protein FliQ</fullName>
    </recommendedName>
</protein>
<feature type="transmembrane region" description="Helical" evidence="9">
    <location>
        <begin position="51"/>
        <end position="70"/>
    </location>
</feature>
<dbReference type="NCBIfam" id="TIGR01402">
    <property type="entry name" value="fliQ"/>
    <property type="match status" value="1"/>
</dbReference>
<reference evidence="10" key="2">
    <citation type="journal article" date="2021" name="PeerJ">
        <title>Extensive microbial diversity within the chicken gut microbiome revealed by metagenomics and culture.</title>
        <authorList>
            <person name="Gilroy R."/>
            <person name="Ravi A."/>
            <person name="Getino M."/>
            <person name="Pursley I."/>
            <person name="Horton D.L."/>
            <person name="Alikhan N.F."/>
            <person name="Baker D."/>
            <person name="Gharbi K."/>
            <person name="Hall N."/>
            <person name="Watson M."/>
            <person name="Adriaenssens E.M."/>
            <person name="Foster-Nyarko E."/>
            <person name="Jarju S."/>
            <person name="Secka A."/>
            <person name="Antonio M."/>
            <person name="Oren A."/>
            <person name="Chaudhuri R.R."/>
            <person name="La Ragione R."/>
            <person name="Hildebrand F."/>
            <person name="Pallen M.J."/>
        </authorList>
    </citation>
    <scope>NUCLEOTIDE SEQUENCE</scope>
    <source>
        <strain evidence="10">B3-4054</strain>
    </source>
</reference>
<name>A0A9D9EQD3_9SPIR</name>
<evidence type="ECO:0000256" key="4">
    <source>
        <dbReference type="ARBA" id="ARBA00022475"/>
    </source>
</evidence>
<evidence type="ECO:0000256" key="1">
    <source>
        <dbReference type="ARBA" id="ARBA00004651"/>
    </source>
</evidence>
<keyword evidence="7 9" id="KW-0472">Membrane</keyword>
<evidence type="ECO:0000256" key="7">
    <source>
        <dbReference type="ARBA" id="ARBA00023136"/>
    </source>
</evidence>
<keyword evidence="10" id="KW-0282">Flagellum</keyword>
<dbReference type="InterPro" id="IPR006305">
    <property type="entry name" value="FliQ"/>
</dbReference>
<organism evidence="10 11">
    <name type="scientific">Candidatus Avitreponema avistercoris</name>
    <dbReference type="NCBI Taxonomy" id="2840705"/>
    <lineage>
        <taxon>Bacteria</taxon>
        <taxon>Pseudomonadati</taxon>
        <taxon>Spirochaetota</taxon>
        <taxon>Spirochaetia</taxon>
        <taxon>Spirochaetales</taxon>
        <taxon>Candidatus Avitreponema</taxon>
    </lineage>
</organism>
<keyword evidence="10" id="KW-0969">Cilium</keyword>
<gene>
    <name evidence="9 10" type="primary">fliQ</name>
    <name evidence="10" type="ORF">IAA96_06735</name>
</gene>
<evidence type="ECO:0000256" key="8">
    <source>
        <dbReference type="ARBA" id="ARBA00023143"/>
    </source>
</evidence>
<dbReference type="PANTHER" id="PTHR34040:SF2">
    <property type="entry name" value="FLAGELLAR BIOSYNTHETIC PROTEIN FLIQ"/>
    <property type="match status" value="1"/>
</dbReference>
<evidence type="ECO:0000256" key="9">
    <source>
        <dbReference type="RuleBase" id="RU364090"/>
    </source>
</evidence>
<dbReference type="GO" id="GO:0005886">
    <property type="term" value="C:plasma membrane"/>
    <property type="evidence" value="ECO:0007669"/>
    <property type="project" value="UniProtKB-SubCell"/>
</dbReference>
<reference evidence="10" key="1">
    <citation type="submission" date="2020-10" db="EMBL/GenBank/DDBJ databases">
        <authorList>
            <person name="Gilroy R."/>
        </authorList>
    </citation>
    <scope>NUCLEOTIDE SEQUENCE</scope>
    <source>
        <strain evidence="10">B3-4054</strain>
    </source>
</reference>
<sequence>MTLGDVVALLREGIFELFVVVTPVLAGTIVVGLIISILQAATSIQEQTLTFVPKLITILGLIALLGGWMISRCVEYTRRLFLLIPGLG</sequence>
<keyword evidence="5 9" id="KW-0812">Transmembrane</keyword>
<keyword evidence="6 9" id="KW-1133">Transmembrane helix</keyword>
<keyword evidence="10" id="KW-0966">Cell projection</keyword>
<evidence type="ECO:0000313" key="10">
    <source>
        <dbReference type="EMBL" id="MBO8450785.1"/>
    </source>
</evidence>
<keyword evidence="8 9" id="KW-0975">Bacterial flagellum</keyword>
<dbReference type="GO" id="GO:0009306">
    <property type="term" value="P:protein secretion"/>
    <property type="evidence" value="ECO:0007669"/>
    <property type="project" value="InterPro"/>
</dbReference>
<comment type="similarity">
    <text evidence="2 9">Belongs to the FliQ/MopD/SpaQ family.</text>
</comment>
<dbReference type="Proteomes" id="UP000823616">
    <property type="component" value="Unassembled WGS sequence"/>
</dbReference>
<comment type="caution">
    <text evidence="10">The sequence shown here is derived from an EMBL/GenBank/DDBJ whole genome shotgun (WGS) entry which is preliminary data.</text>
</comment>
<dbReference type="Pfam" id="PF01313">
    <property type="entry name" value="Bac_export_3"/>
    <property type="match status" value="1"/>
</dbReference>
<feature type="transmembrane region" description="Helical" evidence="9">
    <location>
        <begin position="17"/>
        <end position="39"/>
    </location>
</feature>
<dbReference type="AlphaFoldDB" id="A0A9D9EQD3"/>
<evidence type="ECO:0000256" key="2">
    <source>
        <dbReference type="ARBA" id="ARBA00006156"/>
    </source>
</evidence>
<proteinExistence type="inferred from homology"/>
<evidence type="ECO:0000256" key="3">
    <source>
        <dbReference type="ARBA" id="ARBA00021718"/>
    </source>
</evidence>
<evidence type="ECO:0000256" key="6">
    <source>
        <dbReference type="ARBA" id="ARBA00022989"/>
    </source>
</evidence>
<evidence type="ECO:0000313" key="11">
    <source>
        <dbReference type="Proteomes" id="UP000823616"/>
    </source>
</evidence>
<comment type="function">
    <text evidence="9">Role in flagellar biosynthesis.</text>
</comment>
<dbReference type="PANTHER" id="PTHR34040">
    <property type="entry name" value="FLAGELLAR BIOSYNTHETIC PROTEIN FLIQ"/>
    <property type="match status" value="1"/>
</dbReference>
<dbReference type="PIRSF" id="PIRSF004669">
    <property type="entry name" value="FliQ"/>
    <property type="match status" value="1"/>
</dbReference>
<keyword evidence="4 9" id="KW-1003">Cell membrane</keyword>
<comment type="subcellular location">
    <subcellularLocation>
        <location evidence="1 9">Cell membrane</location>
        <topology evidence="1">Multi-pass membrane protein</topology>
    </subcellularLocation>
    <subcellularLocation>
        <location evidence="9">Bacterial flagellum basal body</location>
    </subcellularLocation>
</comment>